<dbReference type="PROSITE" id="PS51687">
    <property type="entry name" value="SAM_MT_RNA_M5U"/>
    <property type="match status" value="1"/>
</dbReference>
<feature type="domain" description="TRAM" evidence="6">
    <location>
        <begin position="1"/>
        <end position="61"/>
    </location>
</feature>
<accession>A0ABP8LMT7</accession>
<reference evidence="8" key="1">
    <citation type="journal article" date="2019" name="Int. J. Syst. Evol. Microbiol.">
        <title>The Global Catalogue of Microorganisms (GCM) 10K type strain sequencing project: providing services to taxonomists for standard genome sequencing and annotation.</title>
        <authorList>
            <consortium name="The Broad Institute Genomics Platform"/>
            <consortium name="The Broad Institute Genome Sequencing Center for Infectious Disease"/>
            <person name="Wu L."/>
            <person name="Ma J."/>
        </authorList>
    </citation>
    <scope>NUCLEOTIDE SEQUENCE [LARGE SCALE GENOMIC DNA]</scope>
    <source>
        <strain evidence="8">JCM 31920</strain>
    </source>
</reference>
<protein>
    <submittedName>
        <fullName evidence="7">23S rRNA (Uracil(1939)-C(5))-methyltransferase RlmD</fullName>
    </submittedName>
</protein>
<dbReference type="PROSITE" id="PS50926">
    <property type="entry name" value="TRAM"/>
    <property type="match status" value="1"/>
</dbReference>
<keyword evidence="8" id="KW-1185">Reference proteome</keyword>
<dbReference type="InterPro" id="IPR012340">
    <property type="entry name" value="NA-bd_OB-fold"/>
</dbReference>
<dbReference type="RefSeq" id="WP_345026484.1">
    <property type="nucleotide sequence ID" value="NZ_BAABEY010000002.1"/>
</dbReference>
<feature type="binding site" evidence="4">
    <location>
        <position position="327"/>
    </location>
    <ligand>
        <name>S-adenosyl-L-methionine</name>
        <dbReference type="ChEBI" id="CHEBI:59789"/>
    </ligand>
</feature>
<dbReference type="InterPro" id="IPR029063">
    <property type="entry name" value="SAM-dependent_MTases_sf"/>
</dbReference>
<evidence type="ECO:0000256" key="1">
    <source>
        <dbReference type="ARBA" id="ARBA00022603"/>
    </source>
</evidence>
<dbReference type="SUPFAM" id="SSF53335">
    <property type="entry name" value="S-adenosyl-L-methionine-dependent methyltransferases"/>
    <property type="match status" value="1"/>
</dbReference>
<comment type="caution">
    <text evidence="7">The sequence shown here is derived from an EMBL/GenBank/DDBJ whole genome shotgun (WGS) entry which is preliminary data.</text>
</comment>
<gene>
    <name evidence="7" type="primary">rlmD</name>
    <name evidence="7" type="ORF">GCM10023091_05320</name>
</gene>
<keyword evidence="1 4" id="KW-0489">Methyltransferase</keyword>
<evidence type="ECO:0000256" key="5">
    <source>
        <dbReference type="PROSITE-ProRule" id="PRU10015"/>
    </source>
</evidence>
<feature type="binding site" evidence="4">
    <location>
        <position position="397"/>
    </location>
    <ligand>
        <name>S-adenosyl-L-methionine</name>
        <dbReference type="ChEBI" id="CHEBI:59789"/>
    </ligand>
</feature>
<comment type="similarity">
    <text evidence="4">Belongs to the class I-like SAM-binding methyltransferase superfamily. RNA M5U methyltransferase family.</text>
</comment>
<keyword evidence="2 4" id="KW-0808">Transferase</keyword>
<evidence type="ECO:0000313" key="8">
    <source>
        <dbReference type="Proteomes" id="UP001501508"/>
    </source>
</evidence>
<dbReference type="EMBL" id="BAABEY010000002">
    <property type="protein sequence ID" value="GAA4432742.1"/>
    <property type="molecule type" value="Genomic_DNA"/>
</dbReference>
<feature type="binding site" evidence="4">
    <location>
        <position position="298"/>
    </location>
    <ligand>
        <name>S-adenosyl-L-methionine</name>
        <dbReference type="ChEBI" id="CHEBI:59789"/>
    </ligand>
</feature>
<sequence>MPKRKIYESVTITDFASEGRCIYKSETDGIVFVDGKVAPGDVVDLEVYKKKKSYQEARVIKIHAYSSIRTEPFCGHFDICGGCRWQNIKYEEQLKFKERQVRDHLERIGKVPNINMLPIVAADELQYYRNKLEFTFSNSRWLTTEEITSGESFSRNALGFHIPKRFDKVFAVRECRLQSDPSNLIRNELHQWAEEQGFSYYDLRNNQGFLRNLIIRTSNRGETMVIVQFAENRAEEISNVMHFLEERFPAITSLYYIINTKGNDSYQDQEPVHFSGSKTIREQMENLTFMVGPKSFYQTNSAQALELYKVARSFAGLTGSELVYDLYTGTGTIANFVANFANKIIGVEYIEAAVVDARTNSLNNNIFNTEFVSGDMKEVLSVDFLAKHGRPDVVITDPPRAGMDAPVVQVLLNAAPSRIVYVSCNSATQARDIEMMSSQYRVEQVQPVDMFPNTHHVESVALLVRI</sequence>
<name>A0ABP8LMT7_9BACT</name>
<dbReference type="Gene3D" id="2.40.50.140">
    <property type="entry name" value="Nucleic acid-binding proteins"/>
    <property type="match status" value="1"/>
</dbReference>
<evidence type="ECO:0000256" key="3">
    <source>
        <dbReference type="ARBA" id="ARBA00022691"/>
    </source>
</evidence>
<dbReference type="SUPFAM" id="SSF50249">
    <property type="entry name" value="Nucleic acid-binding proteins"/>
    <property type="match status" value="1"/>
</dbReference>
<dbReference type="InterPro" id="IPR002792">
    <property type="entry name" value="TRAM_dom"/>
</dbReference>
<organism evidence="7 8">
    <name type="scientific">Ravibacter arvi</name>
    <dbReference type="NCBI Taxonomy" id="2051041"/>
    <lineage>
        <taxon>Bacteria</taxon>
        <taxon>Pseudomonadati</taxon>
        <taxon>Bacteroidota</taxon>
        <taxon>Cytophagia</taxon>
        <taxon>Cytophagales</taxon>
        <taxon>Spirosomataceae</taxon>
        <taxon>Ravibacter</taxon>
    </lineage>
</organism>
<evidence type="ECO:0000256" key="4">
    <source>
        <dbReference type="PROSITE-ProRule" id="PRU01024"/>
    </source>
</evidence>
<dbReference type="NCBIfam" id="TIGR00479">
    <property type="entry name" value="rumA"/>
    <property type="match status" value="1"/>
</dbReference>
<dbReference type="CDD" id="cd02440">
    <property type="entry name" value="AdoMet_MTases"/>
    <property type="match status" value="1"/>
</dbReference>
<keyword evidence="3 4" id="KW-0949">S-adenosyl-L-methionine</keyword>
<dbReference type="Gene3D" id="2.40.50.1070">
    <property type="match status" value="1"/>
</dbReference>
<feature type="active site" description="Nucleophile" evidence="4">
    <location>
        <position position="424"/>
    </location>
</feature>
<dbReference type="PROSITE" id="PS01230">
    <property type="entry name" value="TRMA_1"/>
    <property type="match status" value="1"/>
</dbReference>
<dbReference type="InterPro" id="IPR010280">
    <property type="entry name" value="U5_MeTrfase_fam"/>
</dbReference>
<evidence type="ECO:0000259" key="6">
    <source>
        <dbReference type="PROSITE" id="PS50926"/>
    </source>
</evidence>
<feature type="active site" evidence="5">
    <location>
        <position position="424"/>
    </location>
</feature>
<dbReference type="PANTHER" id="PTHR11061:SF30">
    <property type="entry name" value="TRNA (URACIL(54)-C(5))-METHYLTRANSFERASE"/>
    <property type="match status" value="1"/>
</dbReference>
<dbReference type="Gene3D" id="3.40.50.150">
    <property type="entry name" value="Vaccinia Virus protein VP39"/>
    <property type="match status" value="1"/>
</dbReference>
<dbReference type="Proteomes" id="UP001501508">
    <property type="component" value="Unassembled WGS sequence"/>
</dbReference>
<proteinExistence type="inferred from homology"/>
<evidence type="ECO:0000313" key="7">
    <source>
        <dbReference type="EMBL" id="GAA4432742.1"/>
    </source>
</evidence>
<dbReference type="PANTHER" id="PTHR11061">
    <property type="entry name" value="RNA M5U METHYLTRANSFERASE"/>
    <property type="match status" value="1"/>
</dbReference>
<dbReference type="Pfam" id="PF05958">
    <property type="entry name" value="tRNA_U5-meth_tr"/>
    <property type="match status" value="1"/>
</dbReference>
<dbReference type="InterPro" id="IPR030390">
    <property type="entry name" value="MeTrfase_TrmA_AS"/>
</dbReference>
<feature type="binding site" evidence="4">
    <location>
        <position position="348"/>
    </location>
    <ligand>
        <name>S-adenosyl-L-methionine</name>
        <dbReference type="ChEBI" id="CHEBI:59789"/>
    </ligand>
</feature>
<evidence type="ECO:0000256" key="2">
    <source>
        <dbReference type="ARBA" id="ARBA00022679"/>
    </source>
</evidence>